<feature type="signal peptide" evidence="11">
    <location>
        <begin position="1"/>
        <end position="23"/>
    </location>
</feature>
<protein>
    <submittedName>
        <fullName evidence="14">FimD family fimbriae anchoring protein</fullName>
    </submittedName>
</protein>
<evidence type="ECO:0000256" key="4">
    <source>
        <dbReference type="ARBA" id="ARBA00022452"/>
    </source>
</evidence>
<organism evidence="14 15">
    <name type="scientific">Buttiauxella brennerae ATCC 51605</name>
    <dbReference type="NCBI Taxonomy" id="1354251"/>
    <lineage>
        <taxon>Bacteria</taxon>
        <taxon>Pseudomonadati</taxon>
        <taxon>Pseudomonadota</taxon>
        <taxon>Gammaproteobacteria</taxon>
        <taxon>Enterobacterales</taxon>
        <taxon>Enterobacteriaceae</taxon>
        <taxon>Buttiauxella</taxon>
    </lineage>
</organism>
<dbReference type="GO" id="GO:0015473">
    <property type="term" value="F:fimbrial usher porin activity"/>
    <property type="evidence" value="ECO:0007669"/>
    <property type="project" value="InterPro"/>
</dbReference>
<dbReference type="InterPro" id="IPR043142">
    <property type="entry name" value="PapC-like_C_sf"/>
</dbReference>
<evidence type="ECO:0000256" key="1">
    <source>
        <dbReference type="ARBA" id="ARBA00004571"/>
    </source>
</evidence>
<dbReference type="PANTHER" id="PTHR30451">
    <property type="entry name" value="OUTER MEMBRANE USHER PROTEIN"/>
    <property type="match status" value="1"/>
</dbReference>
<dbReference type="InterPro" id="IPR018030">
    <property type="entry name" value="Fimbrial_membr_usher_CS"/>
</dbReference>
<keyword evidence="4" id="KW-1134">Transmembrane beta strand</keyword>
<comment type="subcellular location">
    <subcellularLocation>
        <location evidence="1 10">Cell outer membrane</location>
        <topology evidence="1 10">Multi-pass membrane protein</topology>
    </subcellularLocation>
</comment>
<comment type="caution">
    <text evidence="14">The sequence shown here is derived from an EMBL/GenBank/DDBJ whole genome shotgun (WGS) entry which is preliminary data.</text>
</comment>
<dbReference type="InterPro" id="IPR000015">
    <property type="entry name" value="Fimb_usher"/>
</dbReference>
<dbReference type="InterPro" id="IPR037224">
    <property type="entry name" value="PapC_N_sf"/>
</dbReference>
<dbReference type="Pfam" id="PF13954">
    <property type="entry name" value="PapC_N"/>
    <property type="match status" value="1"/>
</dbReference>
<sequence length="827" mass="89050">MKPALIRSSLFLSILASISAAQGQAYFDPGMMQSLGGAPAITDLKAVLANQVKEGTYRVYIEVNGKKFATEDIQFSLQKDALVPCIPVEIYAKIGVDSSSHDVNINLDKEERSCVLLSEAVPVATSSFDYLTKKLSLSFPQTTLRTLLKDEIPPELWDNGIAALLIGYQASGSQTIENKQDSSAGGENFVNFKNGLNLGAWRLRNLSTLSQSSSSGTEVASLSTYVERAIPSLKSELVMGDAYTTGDLFDSIRIKGAQLTSETEMIPDSINGFSPVIRGVANSNAKVIVRQNNNIIYQTNVAAGPFAITDMAPVSSGGLLDITIQEADGSEKHFSQSFSSMSILQRQGSLKYGLSAGKYSEAKIKSEEPDVVQATAAYGLPHGVTLLSGIQNSNDYRSYDLGVGLDLGFLGALSVDVAKENSTLVSSQENRSGTATHLAYANHMDITRSDINFSYTQYSESYVSFADNYGTADESKAPEKQFTLTLNQALTDTQTLFISMNQTDYRDSASSKMYQLGFSTPIGLLNTSITLGLNQEFDEAGNVTNDKQIMVNISLPLSIFNKEAKNSASLMMTNDTKGNSNQTLGLNGNIMDSDVFTYNTQLGYNIRKGEDDGRSASINTDYKGSYGELQAGYNQDENQKQFTYSLSGQLIVHRHGATIGQYSDGALALVSAPGAKHVGVKNNLGVYTDWRGYTIVPELSAYDNNTIQIDADSVGANVSFENISTNVIPTKDAIVLANFPANIGRKVLFTVTNGGKEIPFGAQASLNDSDRMFFVGEGGQLFITGAPEEGDLSISTDDNQSCKAHYKLPVASGKLPITMMKLICGNS</sequence>
<accession>A0A1B7IEJ0</accession>
<dbReference type="Proteomes" id="UP000078410">
    <property type="component" value="Unassembled WGS sequence"/>
</dbReference>
<keyword evidence="8 10" id="KW-0472">Membrane</keyword>
<dbReference type="InterPro" id="IPR025885">
    <property type="entry name" value="PapC_N"/>
</dbReference>
<keyword evidence="6 10" id="KW-0812">Transmembrane</keyword>
<dbReference type="PROSITE" id="PS01151">
    <property type="entry name" value="FIMBRIAL_USHER"/>
    <property type="match status" value="1"/>
</dbReference>
<dbReference type="Gene3D" id="2.60.40.3110">
    <property type="match status" value="1"/>
</dbReference>
<dbReference type="EMBL" id="LXER01000040">
    <property type="protein sequence ID" value="OAT27737.1"/>
    <property type="molecule type" value="Genomic_DNA"/>
</dbReference>
<dbReference type="GO" id="GO:0009279">
    <property type="term" value="C:cell outer membrane"/>
    <property type="evidence" value="ECO:0007669"/>
    <property type="project" value="UniProtKB-SubCell"/>
</dbReference>
<name>A0A1B7IEJ0_9ENTR</name>
<feature type="domain" description="PapC-like C-terminal" evidence="12">
    <location>
        <begin position="748"/>
        <end position="809"/>
    </location>
</feature>
<dbReference type="GO" id="GO:0009297">
    <property type="term" value="P:pilus assembly"/>
    <property type="evidence" value="ECO:0007669"/>
    <property type="project" value="InterPro"/>
</dbReference>
<dbReference type="InterPro" id="IPR042186">
    <property type="entry name" value="FimD_plug_dom"/>
</dbReference>
<evidence type="ECO:0000256" key="5">
    <source>
        <dbReference type="ARBA" id="ARBA00022558"/>
    </source>
</evidence>
<dbReference type="Pfam" id="PF00577">
    <property type="entry name" value="Usher"/>
    <property type="match status" value="1"/>
</dbReference>
<evidence type="ECO:0000259" key="12">
    <source>
        <dbReference type="Pfam" id="PF13953"/>
    </source>
</evidence>
<dbReference type="PATRIC" id="fig|1354251.4.peg.4402"/>
<keyword evidence="15" id="KW-1185">Reference proteome</keyword>
<dbReference type="SUPFAM" id="SSF141729">
    <property type="entry name" value="FimD N-terminal domain-like"/>
    <property type="match status" value="1"/>
</dbReference>
<dbReference type="Gene3D" id="2.60.40.2610">
    <property type="entry name" value="Outer membrane usher protein FimD, plug domain"/>
    <property type="match status" value="1"/>
</dbReference>
<evidence type="ECO:0000256" key="2">
    <source>
        <dbReference type="ARBA" id="ARBA00008064"/>
    </source>
</evidence>
<dbReference type="AlphaFoldDB" id="A0A1B7IEJ0"/>
<evidence type="ECO:0000313" key="15">
    <source>
        <dbReference type="Proteomes" id="UP000078410"/>
    </source>
</evidence>
<feature type="chain" id="PRO_5008593981" evidence="11">
    <location>
        <begin position="24"/>
        <end position="827"/>
    </location>
</feature>
<evidence type="ECO:0000256" key="3">
    <source>
        <dbReference type="ARBA" id="ARBA00022448"/>
    </source>
</evidence>
<evidence type="ECO:0000256" key="6">
    <source>
        <dbReference type="ARBA" id="ARBA00022692"/>
    </source>
</evidence>
<dbReference type="Pfam" id="PF13953">
    <property type="entry name" value="PapC_C"/>
    <property type="match status" value="1"/>
</dbReference>
<keyword evidence="7 11" id="KW-0732">Signal</keyword>
<evidence type="ECO:0000256" key="9">
    <source>
        <dbReference type="ARBA" id="ARBA00023237"/>
    </source>
</evidence>
<evidence type="ECO:0000259" key="13">
    <source>
        <dbReference type="Pfam" id="PF13954"/>
    </source>
</evidence>
<evidence type="ECO:0000256" key="11">
    <source>
        <dbReference type="SAM" id="SignalP"/>
    </source>
</evidence>
<keyword evidence="5 10" id="KW-1029">Fimbrium biogenesis</keyword>
<evidence type="ECO:0000256" key="8">
    <source>
        <dbReference type="ARBA" id="ARBA00023136"/>
    </source>
</evidence>
<dbReference type="Gene3D" id="2.60.40.2070">
    <property type="match status" value="1"/>
</dbReference>
<evidence type="ECO:0000256" key="7">
    <source>
        <dbReference type="ARBA" id="ARBA00022729"/>
    </source>
</evidence>
<dbReference type="Gene3D" id="3.10.20.410">
    <property type="match status" value="1"/>
</dbReference>
<keyword evidence="3 10" id="KW-0813">Transport</keyword>
<comment type="similarity">
    <text evidence="2 10">Belongs to the fimbrial export usher family.</text>
</comment>
<gene>
    <name evidence="14" type="ORF">M975_4292</name>
</gene>
<evidence type="ECO:0000313" key="14">
    <source>
        <dbReference type="EMBL" id="OAT27737.1"/>
    </source>
</evidence>
<evidence type="ECO:0000256" key="10">
    <source>
        <dbReference type="RuleBase" id="RU003884"/>
    </source>
</evidence>
<proteinExistence type="inferred from homology"/>
<keyword evidence="9 10" id="KW-0998">Cell outer membrane</keyword>
<reference evidence="14 15" key="1">
    <citation type="submission" date="2016-04" db="EMBL/GenBank/DDBJ databases">
        <title>ATOL: Assembling a taxonomically balanced genome-scale reconstruction of the evolutionary history of the Enterobacteriaceae.</title>
        <authorList>
            <person name="Plunkett G.III."/>
            <person name="Neeno-Eckwall E.C."/>
            <person name="Glasner J.D."/>
            <person name="Perna N.T."/>
        </authorList>
    </citation>
    <scope>NUCLEOTIDE SEQUENCE [LARGE SCALE GENOMIC DNA]</scope>
    <source>
        <strain evidence="14 15">ATCC 51605</strain>
    </source>
</reference>
<dbReference type="InterPro" id="IPR025949">
    <property type="entry name" value="PapC-like_C"/>
</dbReference>
<dbReference type="PANTHER" id="PTHR30451:SF21">
    <property type="entry name" value="FIMBRIAL USHER DOMAIN-CONTAINING PROTEIN YDET-RELATED"/>
    <property type="match status" value="1"/>
</dbReference>
<feature type="domain" description="PapC N-terminal" evidence="13">
    <location>
        <begin position="26"/>
        <end position="171"/>
    </location>
</feature>